<evidence type="ECO:0000313" key="1">
    <source>
        <dbReference type="EMBL" id="MFD0950625.1"/>
    </source>
</evidence>
<evidence type="ECO:0000313" key="2">
    <source>
        <dbReference type="Proteomes" id="UP001597044"/>
    </source>
</evidence>
<reference evidence="2" key="1">
    <citation type="journal article" date="2019" name="Int. J. Syst. Evol. Microbiol.">
        <title>The Global Catalogue of Microorganisms (GCM) 10K type strain sequencing project: providing services to taxonomists for standard genome sequencing and annotation.</title>
        <authorList>
            <consortium name="The Broad Institute Genomics Platform"/>
            <consortium name="The Broad Institute Genome Sequencing Center for Infectious Disease"/>
            <person name="Wu L."/>
            <person name="Ma J."/>
        </authorList>
    </citation>
    <scope>NUCLEOTIDE SEQUENCE [LARGE SCALE GENOMIC DNA]</scope>
    <source>
        <strain evidence="2">CCUG 63419</strain>
    </source>
</reference>
<dbReference type="GO" id="GO:0016787">
    <property type="term" value="F:hydrolase activity"/>
    <property type="evidence" value="ECO:0007669"/>
    <property type="project" value="UniProtKB-KW"/>
</dbReference>
<dbReference type="SUPFAM" id="SSF52980">
    <property type="entry name" value="Restriction endonuclease-like"/>
    <property type="match status" value="1"/>
</dbReference>
<dbReference type="Proteomes" id="UP001597044">
    <property type="component" value="Unassembled WGS sequence"/>
</dbReference>
<keyword evidence="1" id="KW-0255">Endonuclease</keyword>
<dbReference type="InterPro" id="IPR011335">
    <property type="entry name" value="Restrct_endonuc-II-like"/>
</dbReference>
<comment type="caution">
    <text evidence="1">The sequence shown here is derived from an EMBL/GenBank/DDBJ whole genome shotgun (WGS) entry which is preliminary data.</text>
</comment>
<dbReference type="GO" id="GO:0004519">
    <property type="term" value="F:endonuclease activity"/>
    <property type="evidence" value="ECO:0007669"/>
    <property type="project" value="UniProtKB-KW"/>
</dbReference>
<dbReference type="EC" id="3.1.21.-" evidence="1"/>
<organism evidence="1 2">
    <name type="scientific">Paraperlucidibaca wandonensis</name>
    <dbReference type="NCBI Taxonomy" id="1268273"/>
    <lineage>
        <taxon>Bacteria</taxon>
        <taxon>Pseudomonadati</taxon>
        <taxon>Pseudomonadota</taxon>
        <taxon>Gammaproteobacteria</taxon>
        <taxon>Moraxellales</taxon>
        <taxon>Moraxellaceae</taxon>
        <taxon>Paraperlucidibaca</taxon>
    </lineage>
</organism>
<dbReference type="InterPro" id="IPR015291">
    <property type="entry name" value="Restrct_endonuc_II_MspI"/>
</dbReference>
<keyword evidence="1" id="KW-0378">Hydrolase</keyword>
<proteinExistence type="predicted"/>
<accession>A0ABW3HIQ9</accession>
<name>A0ABW3HIQ9_9GAMM</name>
<dbReference type="Pfam" id="PF09208">
    <property type="entry name" value="Endonuc-MspI"/>
    <property type="match status" value="1"/>
</dbReference>
<gene>
    <name evidence="1" type="ORF">ACFQ0F_09535</name>
</gene>
<keyword evidence="2" id="KW-1185">Reference proteome</keyword>
<protein>
    <submittedName>
        <fullName evidence="1">MspI family type II restriction endonuclease</fullName>
        <ecNumber evidence="1">3.1.21.-</ecNumber>
    </submittedName>
</protein>
<keyword evidence="1" id="KW-0540">Nuclease</keyword>
<sequence>MSSAQIISNAEKVRSGQEVKHKVLQLLEALLSDELIVGFDKDVSHAHKNYKYDKQFKCDFIVETVDRKFILIRASNSFRSDRVKIPFYDFLGIQQYSAFSGNIVASILLFPDGEEENSQFVNTRTKMQNGHFFSPATHWLTFSELYEFFYNYCSEVESRTAELEDLLSEKLYSIEGYAHSFSDQLCQVKEESGSYYGKIGNKFESFLVEQLNSLENLTAYKNNQKLCLEYDVILDSIIYDLKIDRLQIKALEATDTITKLQNGGSPKTDIHLKVFTSSKVGCPINISVKNTKSSRVSCHDYQAKDFTRVIAPNDDSFNEVVETFQEAGSWGTYESLLIDKMIPIDTDAVLNTYMEKLIEWAITGKHDSDHLIEDHNQIANFILTRNAVSGICKMQSTNAYMSELKEAIGSARGAPFSWTYPSKRRGKRIQLKMPISLSRD</sequence>
<dbReference type="EMBL" id="JBHTIT010000001">
    <property type="protein sequence ID" value="MFD0950625.1"/>
    <property type="molecule type" value="Genomic_DNA"/>
</dbReference>
<dbReference type="RefSeq" id="WP_379071516.1">
    <property type="nucleotide sequence ID" value="NZ_JBHTIT010000001.1"/>
</dbReference>